<dbReference type="GO" id="GO:0004149">
    <property type="term" value="F:dihydrolipoyllysine-residue succinyltransferase activity"/>
    <property type="evidence" value="ECO:0007669"/>
    <property type="project" value="UniProtKB-EC"/>
</dbReference>
<dbReference type="PANTHER" id="PTHR43178:SF2">
    <property type="entry name" value="DIHYDROLIPOYLLYSINE-RESIDUE ACETYLTRANSFERASE COMPONENT OF PYRUVATE DEHYDROGENASE COMPLEX"/>
    <property type="match status" value="1"/>
</dbReference>
<keyword evidence="8 12" id="KW-0012">Acyltransferase</keyword>
<dbReference type="AlphaFoldDB" id="A0A2M9FXW4"/>
<dbReference type="OrthoDB" id="9805770at2"/>
<dbReference type="PROSITE" id="PS50968">
    <property type="entry name" value="BIOTINYL_LIPOYL"/>
    <property type="match status" value="1"/>
</dbReference>
<accession>A0A2M9FXW4</accession>
<dbReference type="RefSeq" id="WP_109794752.1">
    <property type="nucleotide sequence ID" value="NZ_PHIG01000047.1"/>
</dbReference>
<dbReference type="GO" id="GO:0005737">
    <property type="term" value="C:cytoplasm"/>
    <property type="evidence" value="ECO:0007669"/>
    <property type="project" value="TreeGrafter"/>
</dbReference>
<comment type="function">
    <text evidence="2">E2 component of the 2-oxoglutarate dehydrogenase (OGDH) complex which catalyzes the second step in the conversion of 2-oxoglutarate to succinyl-CoA and CO(2).</text>
</comment>
<feature type="domain" description="Lipoyl-binding" evidence="14">
    <location>
        <begin position="2"/>
        <end position="77"/>
    </location>
</feature>
<evidence type="ECO:0000256" key="1">
    <source>
        <dbReference type="ARBA" id="ARBA00001938"/>
    </source>
</evidence>
<dbReference type="GO" id="GO:0031405">
    <property type="term" value="F:lipoic acid binding"/>
    <property type="evidence" value="ECO:0007669"/>
    <property type="project" value="TreeGrafter"/>
</dbReference>
<dbReference type="Pfam" id="PF02817">
    <property type="entry name" value="E3_binding"/>
    <property type="match status" value="1"/>
</dbReference>
<evidence type="ECO:0000313" key="16">
    <source>
        <dbReference type="EMBL" id="PJK28305.1"/>
    </source>
</evidence>
<dbReference type="InterPro" id="IPR036625">
    <property type="entry name" value="E3-bd_dom_sf"/>
</dbReference>
<evidence type="ECO:0000256" key="3">
    <source>
        <dbReference type="ARBA" id="ARBA00005145"/>
    </source>
</evidence>
<evidence type="ECO:0000259" key="14">
    <source>
        <dbReference type="PROSITE" id="PS50968"/>
    </source>
</evidence>
<evidence type="ECO:0000256" key="10">
    <source>
        <dbReference type="ARBA" id="ARBA00048370"/>
    </source>
</evidence>
<dbReference type="InterPro" id="IPR003016">
    <property type="entry name" value="2-oxoA_DH_lipoyl-BS"/>
</dbReference>
<dbReference type="PANTHER" id="PTHR43178">
    <property type="entry name" value="DIHYDROLIPOAMIDE ACETYLTRANSFERASE COMPONENT OF PYRUVATE DEHYDROGENASE COMPLEX"/>
    <property type="match status" value="1"/>
</dbReference>
<dbReference type="InterPro" id="IPR001078">
    <property type="entry name" value="2-oxoacid_DH_actylTfrase"/>
</dbReference>
<keyword evidence="7 12" id="KW-0450">Lipoyl</keyword>
<dbReference type="Pfam" id="PF00364">
    <property type="entry name" value="Biotin_lipoyl"/>
    <property type="match status" value="1"/>
</dbReference>
<evidence type="ECO:0000256" key="6">
    <source>
        <dbReference type="ARBA" id="ARBA00022679"/>
    </source>
</evidence>
<evidence type="ECO:0000256" key="2">
    <source>
        <dbReference type="ARBA" id="ARBA00004052"/>
    </source>
</evidence>
<reference evidence="16 17" key="1">
    <citation type="submission" date="2017-11" db="EMBL/GenBank/DDBJ databases">
        <title>Draft genome sequence of Rhizobiales bacterium SY3-13.</title>
        <authorList>
            <person name="Sun C."/>
        </authorList>
    </citation>
    <scope>NUCLEOTIDE SEQUENCE [LARGE SCALE GENOMIC DNA]</scope>
    <source>
        <strain evidence="16 17">SY3-13</strain>
    </source>
</reference>
<evidence type="ECO:0000256" key="11">
    <source>
        <dbReference type="ARBA" id="ARBA00052761"/>
    </source>
</evidence>
<comment type="catalytic activity">
    <reaction evidence="10">
        <text>N(6)-[(R)-dihydrolipoyl]-L-lysyl-[protein] + acetyl-CoA = N(6)-[(R)-S(8)-acetyldihydrolipoyl]-L-lysyl-[protein] + CoA</text>
        <dbReference type="Rhea" id="RHEA:17017"/>
        <dbReference type="Rhea" id="RHEA-COMP:10475"/>
        <dbReference type="Rhea" id="RHEA-COMP:10478"/>
        <dbReference type="ChEBI" id="CHEBI:57287"/>
        <dbReference type="ChEBI" id="CHEBI:57288"/>
        <dbReference type="ChEBI" id="CHEBI:83100"/>
        <dbReference type="ChEBI" id="CHEBI:83111"/>
        <dbReference type="EC" id="2.3.1.12"/>
    </reaction>
</comment>
<name>A0A2M9FXW4_9PROT</name>
<comment type="function">
    <text evidence="9">The pyruvate dehydrogenase complex catalyzes the overall conversion of pyruvate to acetyl-CoA and CO(2). It contains multiple copies of three enzymatic components: pyruvate dehydrogenase (E1), dihydrolipoamide acetyltransferase (E2) and lipoamide dehydrogenase (E3).</text>
</comment>
<sequence length="477" mass="51186">MAFEFKLQDPGEGIHEAEIVELLVSEGDTVSEGDDVLVAETDKAAVEIPSPVSGEIAEIRVAEGDTVEVGDVLMTIETGDDAEDATDDSGEDDEAAEAEDAGEEEAEEEEADEGEEMQSGESDEGARDRDRDEEDESEDLATGADEAKDEETAEAARRASGSGKEGRGGEGDAGERPAKATPAVRKLARELDVDLKSVEGSGEEGRVLKDDVRAAAGETGEKAEGARERKAERPKDAGGSAEERREPLRSIRRATARRMAQAWSEIPHVTHHERIDITALERVRREHAGSVEAEGGKLTLTPFLMKALGAALRQHPRFNARLDADAEEIVYLEAINMGVAIDTPRGLIVPVIRDADRKSVLDLALELGELAAELREKRPARETLSGGTFTLTNVGALGGSGFTPIINPPQVGIFGAARARLEPLIEGDIEHAETRAALILPVCLGFDHRVNDGADGARFMNSVRQMLEEPAELLIRN</sequence>
<dbReference type="Gene3D" id="3.30.559.10">
    <property type="entry name" value="Chloramphenicol acetyltransferase-like domain"/>
    <property type="match status" value="1"/>
</dbReference>
<feature type="domain" description="Peripheral subunit-binding (PSBD)" evidence="15">
    <location>
        <begin position="179"/>
        <end position="216"/>
    </location>
</feature>
<comment type="subunit">
    <text evidence="5">Forms a 24-polypeptide structural core with octahedral symmetry. Part of the 2-oxoglutarate dehydrogenase (OGDH) complex composed of E1 (2-oxoglutarate dehydrogenase), E2 (dihydrolipoamide succinyltransferase) and E3 (dihydrolipoamide dehydrogenase); the complex contains multiple copies of the three enzymatic components (E1, E2 and E3).</text>
</comment>
<dbReference type="SUPFAM" id="SSF47005">
    <property type="entry name" value="Peripheral subunit-binding domain of 2-oxo acid dehydrogenase complex"/>
    <property type="match status" value="1"/>
</dbReference>
<comment type="cofactor">
    <cofactor evidence="1 12">
        <name>(R)-lipoate</name>
        <dbReference type="ChEBI" id="CHEBI:83088"/>
    </cofactor>
</comment>
<keyword evidence="17" id="KW-1185">Reference proteome</keyword>
<feature type="region of interest" description="Disordered" evidence="13">
    <location>
        <begin position="77"/>
        <end position="249"/>
    </location>
</feature>
<feature type="compositionally biased region" description="Basic and acidic residues" evidence="13">
    <location>
        <begin position="187"/>
        <end position="249"/>
    </location>
</feature>
<feature type="compositionally biased region" description="Acidic residues" evidence="13">
    <location>
        <begin position="78"/>
        <end position="123"/>
    </location>
</feature>
<gene>
    <name evidence="16" type="ORF">CVT23_18200</name>
</gene>
<dbReference type="InterPro" id="IPR050743">
    <property type="entry name" value="2-oxoacid_DH_E2_comp"/>
</dbReference>
<dbReference type="PROSITE" id="PS00189">
    <property type="entry name" value="LIPOYL"/>
    <property type="match status" value="1"/>
</dbReference>
<dbReference type="EC" id="2.3.1.-" evidence="12"/>
<feature type="compositionally biased region" description="Basic and acidic residues" evidence="13">
    <location>
        <begin position="164"/>
        <end position="178"/>
    </location>
</feature>
<evidence type="ECO:0000259" key="15">
    <source>
        <dbReference type="PROSITE" id="PS51826"/>
    </source>
</evidence>
<dbReference type="GO" id="GO:0004742">
    <property type="term" value="F:dihydrolipoyllysine-residue acetyltransferase activity"/>
    <property type="evidence" value="ECO:0007669"/>
    <property type="project" value="UniProtKB-EC"/>
</dbReference>
<dbReference type="InterPro" id="IPR023213">
    <property type="entry name" value="CAT-like_dom_sf"/>
</dbReference>
<dbReference type="PROSITE" id="PS51826">
    <property type="entry name" value="PSBD"/>
    <property type="match status" value="1"/>
</dbReference>
<evidence type="ECO:0000256" key="13">
    <source>
        <dbReference type="SAM" id="MobiDB-lite"/>
    </source>
</evidence>
<dbReference type="SUPFAM" id="SSF52777">
    <property type="entry name" value="CoA-dependent acyltransferases"/>
    <property type="match status" value="1"/>
</dbReference>
<evidence type="ECO:0000256" key="7">
    <source>
        <dbReference type="ARBA" id="ARBA00022823"/>
    </source>
</evidence>
<dbReference type="InterPro" id="IPR000089">
    <property type="entry name" value="Biotin_lipoyl"/>
</dbReference>
<comment type="similarity">
    <text evidence="4 12">Belongs to the 2-oxoacid dehydrogenase family.</text>
</comment>
<protein>
    <recommendedName>
        <fullName evidence="12">Dihydrolipoamide acetyltransferase component of pyruvate dehydrogenase complex</fullName>
        <ecNumber evidence="12">2.3.1.-</ecNumber>
    </recommendedName>
</protein>
<evidence type="ECO:0000313" key="17">
    <source>
        <dbReference type="Proteomes" id="UP000229498"/>
    </source>
</evidence>
<dbReference type="InterPro" id="IPR011053">
    <property type="entry name" value="Single_hybrid_motif"/>
</dbReference>
<evidence type="ECO:0000256" key="8">
    <source>
        <dbReference type="ARBA" id="ARBA00023315"/>
    </source>
</evidence>
<keyword evidence="6 12" id="KW-0808">Transferase</keyword>
<dbReference type="SUPFAM" id="SSF51230">
    <property type="entry name" value="Single hybrid motif"/>
    <property type="match status" value="1"/>
</dbReference>
<dbReference type="FunFam" id="3.30.559.10:FF:000007">
    <property type="entry name" value="Dihydrolipoamide acetyltransferase component of pyruvate dehydrogenase complex"/>
    <property type="match status" value="1"/>
</dbReference>
<comment type="pathway">
    <text evidence="3">Amino-acid degradation; L-lysine degradation via saccharopine pathway; glutaryl-CoA from L-lysine: step 6/6.</text>
</comment>
<evidence type="ECO:0000256" key="9">
    <source>
        <dbReference type="ARBA" id="ARBA00025211"/>
    </source>
</evidence>
<dbReference type="GO" id="GO:0006086">
    <property type="term" value="P:pyruvate decarboxylation to acetyl-CoA"/>
    <property type="evidence" value="ECO:0007669"/>
    <property type="project" value="TreeGrafter"/>
</dbReference>
<dbReference type="Proteomes" id="UP000229498">
    <property type="component" value="Unassembled WGS sequence"/>
</dbReference>
<evidence type="ECO:0000256" key="12">
    <source>
        <dbReference type="RuleBase" id="RU003423"/>
    </source>
</evidence>
<comment type="caution">
    <text evidence="16">The sequence shown here is derived from an EMBL/GenBank/DDBJ whole genome shotgun (WGS) entry which is preliminary data.</text>
</comment>
<dbReference type="CDD" id="cd06849">
    <property type="entry name" value="lipoyl_domain"/>
    <property type="match status" value="1"/>
</dbReference>
<organism evidence="16 17">
    <name type="scientific">Minwuia thermotolerans</name>
    <dbReference type="NCBI Taxonomy" id="2056226"/>
    <lineage>
        <taxon>Bacteria</taxon>
        <taxon>Pseudomonadati</taxon>
        <taxon>Pseudomonadota</taxon>
        <taxon>Alphaproteobacteria</taxon>
        <taxon>Minwuiales</taxon>
        <taxon>Minwuiaceae</taxon>
        <taxon>Minwuia</taxon>
    </lineage>
</organism>
<comment type="catalytic activity">
    <reaction evidence="11">
        <text>N(6)-[(R)-dihydrolipoyl]-L-lysyl-[protein] + succinyl-CoA = N(6)-[(R)-S(8)-succinyldihydrolipoyl]-L-lysyl-[protein] + CoA</text>
        <dbReference type="Rhea" id="RHEA:15213"/>
        <dbReference type="Rhea" id="RHEA-COMP:10475"/>
        <dbReference type="Rhea" id="RHEA-COMP:20092"/>
        <dbReference type="ChEBI" id="CHEBI:57287"/>
        <dbReference type="ChEBI" id="CHEBI:57292"/>
        <dbReference type="ChEBI" id="CHEBI:83100"/>
        <dbReference type="ChEBI" id="CHEBI:83120"/>
        <dbReference type="EC" id="2.3.1.61"/>
    </reaction>
</comment>
<dbReference type="Gene3D" id="2.40.50.100">
    <property type="match status" value="1"/>
</dbReference>
<dbReference type="EMBL" id="PHIG01000047">
    <property type="protein sequence ID" value="PJK28305.1"/>
    <property type="molecule type" value="Genomic_DNA"/>
</dbReference>
<dbReference type="InterPro" id="IPR004167">
    <property type="entry name" value="PSBD"/>
</dbReference>
<evidence type="ECO:0000256" key="4">
    <source>
        <dbReference type="ARBA" id="ARBA00007317"/>
    </source>
</evidence>
<dbReference type="Pfam" id="PF00198">
    <property type="entry name" value="2-oxoacid_dh"/>
    <property type="match status" value="1"/>
</dbReference>
<dbReference type="Gene3D" id="4.10.320.10">
    <property type="entry name" value="E3-binding domain"/>
    <property type="match status" value="1"/>
</dbReference>
<proteinExistence type="inferred from homology"/>
<evidence type="ECO:0000256" key="5">
    <source>
        <dbReference type="ARBA" id="ARBA00011666"/>
    </source>
</evidence>